<accession>A0A7S3GFZ4</accession>
<feature type="transmembrane region" description="Helical" evidence="7">
    <location>
        <begin position="652"/>
        <end position="670"/>
    </location>
</feature>
<keyword evidence="5 7" id="KW-0472">Membrane</keyword>
<feature type="transmembrane region" description="Helical" evidence="7">
    <location>
        <begin position="502"/>
        <end position="523"/>
    </location>
</feature>
<dbReference type="EMBL" id="HBIB01041705">
    <property type="protein sequence ID" value="CAE0264956.1"/>
    <property type="molecule type" value="Transcribed_RNA"/>
</dbReference>
<reference evidence="9" key="1">
    <citation type="submission" date="2021-01" db="EMBL/GenBank/DDBJ databases">
        <authorList>
            <person name="Corre E."/>
            <person name="Pelletier E."/>
            <person name="Niang G."/>
            <person name="Scheremetjew M."/>
            <person name="Finn R."/>
            <person name="Kale V."/>
            <person name="Holt S."/>
            <person name="Cochrane G."/>
            <person name="Meng A."/>
            <person name="Brown T."/>
            <person name="Cohen L."/>
        </authorList>
    </citation>
    <scope>NUCLEOTIDE SEQUENCE</scope>
    <source>
        <strain evidence="9">NIES-2562</strain>
    </source>
</reference>
<evidence type="ECO:0000313" key="9">
    <source>
        <dbReference type="EMBL" id="CAE0264956.1"/>
    </source>
</evidence>
<feature type="compositionally biased region" description="Low complexity" evidence="6">
    <location>
        <begin position="33"/>
        <end position="47"/>
    </location>
</feature>
<comment type="similarity">
    <text evidence="2">Belongs to the TMC family.</text>
</comment>
<evidence type="ECO:0000259" key="8">
    <source>
        <dbReference type="Pfam" id="PF07810"/>
    </source>
</evidence>
<name>A0A7S3GFZ4_9EUKA</name>
<feature type="transmembrane region" description="Helical" evidence="7">
    <location>
        <begin position="247"/>
        <end position="274"/>
    </location>
</feature>
<comment type="subcellular location">
    <subcellularLocation>
        <location evidence="1">Membrane</location>
        <topology evidence="1">Multi-pass membrane protein</topology>
    </subcellularLocation>
</comment>
<feature type="transmembrane region" description="Helical" evidence="7">
    <location>
        <begin position="836"/>
        <end position="853"/>
    </location>
</feature>
<dbReference type="PANTHER" id="PTHR23302">
    <property type="entry name" value="TRANSMEMBRANE CHANNEL-RELATED"/>
    <property type="match status" value="1"/>
</dbReference>
<dbReference type="Pfam" id="PF07810">
    <property type="entry name" value="TMC"/>
    <property type="match status" value="1"/>
</dbReference>
<feature type="transmembrane region" description="Helical" evidence="7">
    <location>
        <begin position="310"/>
        <end position="329"/>
    </location>
</feature>
<keyword evidence="4 7" id="KW-1133">Transmembrane helix</keyword>
<feature type="compositionally biased region" description="Basic and acidic residues" evidence="6">
    <location>
        <begin position="136"/>
        <end position="153"/>
    </location>
</feature>
<evidence type="ECO:0000256" key="2">
    <source>
        <dbReference type="ARBA" id="ARBA00006510"/>
    </source>
</evidence>
<dbReference type="InterPro" id="IPR038900">
    <property type="entry name" value="TMC"/>
</dbReference>
<feature type="transmembrane region" description="Helical" evidence="7">
    <location>
        <begin position="412"/>
        <end position="434"/>
    </location>
</feature>
<evidence type="ECO:0000256" key="5">
    <source>
        <dbReference type="ARBA" id="ARBA00023136"/>
    </source>
</evidence>
<feature type="compositionally biased region" description="Basic and acidic residues" evidence="6">
    <location>
        <begin position="162"/>
        <end position="174"/>
    </location>
</feature>
<proteinExistence type="inferred from homology"/>
<sequence length="897" mass="101353">MVEEVNKAVEGPKPVVEAAPAGEVGFSGGVKGSSGASPVSSKGSDSVRAPAAVRFASDEDVKRNMLEQNLKQQMLQQKSLEEQLLKANETVSELKKRYSQAKEEISGLKEKNKELANELETVEREKLRQEEEAAKQKIETGMHGQEKDRDTRYDPSNPFGHLRGDEAKLREEEARKRREKARRAALQSGFEAALETGDYDEYDDINEQTACRKCLSRTRMRFRSFLGKLDFLGRQVIAIEARFGQGVAIYFVFLRWVILVNVSVMLLWVMIIIANLIKRAKNGESFTTLVDSIFPSWMLVSAYSSKYEEIYYAAVCLATFFIILVASLYKYIKEDRLKKSLDLIEKEKNPMRYAKLCFSAWDFTIKTEKGREDLSQFVTDNFKVLLEEDRIAEMKAKRTRKDKVRLYIRRSLGIFLNILFLALAWTGILMLKIFFFSDLKSFFANNLSTFPDFISSNILVIAVVIINGVLPVVTKRLVKMEKWDSPGFILKLQLMRLYAGKILNLLIVAVVQLKLLTGFPAFIPQAAATKSTESCFCVDQVSIEFLKLWAIDTVVVNTTTFVMTLLKKGLSKATKKPGIGRVEFQVSDFLIKLLYSQCILWFALPFTPYIAVFGTFSFFLTFVVAKGVLFRFMYRPVKPWSAKDAGAFFLKFYNITLLLAALIFYVALFVRSSMSYLNYVSAPCHPCGAMSYANRTGTNYTSEDRCGVLAVNSINTAATLRCLTSLESIDYTSVSDNYGLSSTSSLYPYTVDLSSSPLNSTDDCYACSLLRESYTQSDSLANIIGCDGSSRPDSFTSNSTCNLPPFYSSTAISVITSAFSSDISSSSIATFFKDPLVGWTVAFFIFLLFLLRLNSQVVQRRYGTEKIYQFQKQVDTLENVIKKQNKIIEFQKKIRDD</sequence>
<feature type="region of interest" description="Disordered" evidence="6">
    <location>
        <begin position="136"/>
        <end position="174"/>
    </location>
</feature>
<evidence type="ECO:0000256" key="4">
    <source>
        <dbReference type="ARBA" id="ARBA00022989"/>
    </source>
</evidence>
<evidence type="ECO:0000256" key="1">
    <source>
        <dbReference type="ARBA" id="ARBA00004141"/>
    </source>
</evidence>
<evidence type="ECO:0000256" key="3">
    <source>
        <dbReference type="ARBA" id="ARBA00022692"/>
    </source>
</evidence>
<gene>
    <name evidence="9" type="ORF">PBIL07802_LOCUS27290</name>
</gene>
<dbReference type="PANTHER" id="PTHR23302:SF24">
    <property type="entry name" value="TMC DOMAIN-CONTAINING PROTEIN"/>
    <property type="match status" value="1"/>
</dbReference>
<feature type="domain" description="TMC" evidence="8">
    <location>
        <begin position="540"/>
        <end position="642"/>
    </location>
</feature>
<dbReference type="GO" id="GO:0005886">
    <property type="term" value="C:plasma membrane"/>
    <property type="evidence" value="ECO:0007669"/>
    <property type="project" value="InterPro"/>
</dbReference>
<dbReference type="AlphaFoldDB" id="A0A7S3GFZ4"/>
<evidence type="ECO:0000256" key="7">
    <source>
        <dbReference type="SAM" id="Phobius"/>
    </source>
</evidence>
<evidence type="ECO:0000256" key="6">
    <source>
        <dbReference type="SAM" id="MobiDB-lite"/>
    </source>
</evidence>
<feature type="region of interest" description="Disordered" evidence="6">
    <location>
        <begin position="1"/>
        <end position="50"/>
    </location>
</feature>
<dbReference type="GO" id="GO:0008381">
    <property type="term" value="F:mechanosensitive monoatomic ion channel activity"/>
    <property type="evidence" value="ECO:0007669"/>
    <property type="project" value="TreeGrafter"/>
</dbReference>
<feature type="transmembrane region" description="Helical" evidence="7">
    <location>
        <begin position="454"/>
        <end position="473"/>
    </location>
</feature>
<keyword evidence="3 7" id="KW-0812">Transmembrane</keyword>
<protein>
    <recommendedName>
        <fullName evidence="8">TMC domain-containing protein</fullName>
    </recommendedName>
</protein>
<dbReference type="InterPro" id="IPR012496">
    <property type="entry name" value="TMC_dom"/>
</dbReference>
<feature type="transmembrane region" description="Helical" evidence="7">
    <location>
        <begin position="610"/>
        <end position="632"/>
    </location>
</feature>
<organism evidence="9">
    <name type="scientific">Palpitomonas bilix</name>
    <dbReference type="NCBI Taxonomy" id="652834"/>
    <lineage>
        <taxon>Eukaryota</taxon>
        <taxon>Eukaryota incertae sedis</taxon>
    </lineage>
</organism>